<reference evidence="2 3" key="1">
    <citation type="submission" date="2024-09" db="EMBL/GenBank/DDBJ databases">
        <title>Chromosome-scale assembly of Riccia sorocarpa.</title>
        <authorList>
            <person name="Paukszto L."/>
        </authorList>
    </citation>
    <scope>NUCLEOTIDE SEQUENCE [LARGE SCALE GENOMIC DNA]</scope>
    <source>
        <strain evidence="2">LP-2024</strain>
        <tissue evidence="2">Aerial parts of the thallus</tissue>
    </source>
</reference>
<evidence type="ECO:0000313" key="3">
    <source>
        <dbReference type="Proteomes" id="UP001633002"/>
    </source>
</evidence>
<accession>A0ABD3HK32</accession>
<dbReference type="AlphaFoldDB" id="A0ABD3HK32"/>
<dbReference type="Proteomes" id="UP001633002">
    <property type="component" value="Unassembled WGS sequence"/>
</dbReference>
<gene>
    <name evidence="2" type="ORF">R1sor_005634</name>
</gene>
<organism evidence="2 3">
    <name type="scientific">Riccia sorocarpa</name>
    <dbReference type="NCBI Taxonomy" id="122646"/>
    <lineage>
        <taxon>Eukaryota</taxon>
        <taxon>Viridiplantae</taxon>
        <taxon>Streptophyta</taxon>
        <taxon>Embryophyta</taxon>
        <taxon>Marchantiophyta</taxon>
        <taxon>Marchantiopsida</taxon>
        <taxon>Marchantiidae</taxon>
        <taxon>Marchantiales</taxon>
        <taxon>Ricciaceae</taxon>
        <taxon>Riccia</taxon>
    </lineage>
</organism>
<proteinExistence type="predicted"/>
<evidence type="ECO:0000313" key="2">
    <source>
        <dbReference type="EMBL" id="KAL3691983.1"/>
    </source>
</evidence>
<name>A0ABD3HK32_9MARC</name>
<feature type="region of interest" description="Disordered" evidence="1">
    <location>
        <begin position="82"/>
        <end position="169"/>
    </location>
</feature>
<dbReference type="EMBL" id="JBJQOH010000003">
    <property type="protein sequence ID" value="KAL3691983.1"/>
    <property type="molecule type" value="Genomic_DNA"/>
</dbReference>
<feature type="compositionally biased region" description="Basic and acidic residues" evidence="1">
    <location>
        <begin position="159"/>
        <end position="169"/>
    </location>
</feature>
<evidence type="ECO:0000256" key="1">
    <source>
        <dbReference type="SAM" id="MobiDB-lite"/>
    </source>
</evidence>
<feature type="compositionally biased region" description="Polar residues" evidence="1">
    <location>
        <begin position="127"/>
        <end position="147"/>
    </location>
</feature>
<sequence>MNERVHVTPPFDQQILRNKLDTLVKKYRAKKQKQSQIGAAPSPYCLTATDESLEDVLDSGLGSSAAANQSCTEFLFGDEMEDMIPPLGTKEPVHAGATLDSSTPVPNSHAEGGSESPKVVSAPTGAENESSAKNSSTPRSKACSQPDIQGKPNKKRKSNTPDDIDKTMKELVQVFKENAEEKKKQEQEKIQLMRELLDLRRSEMEMQRQERAEDRAFQRQTTTP</sequence>
<comment type="caution">
    <text evidence="2">The sequence shown here is derived from an EMBL/GenBank/DDBJ whole genome shotgun (WGS) entry which is preliminary data.</text>
</comment>
<protein>
    <submittedName>
        <fullName evidence="2">Uncharacterized protein</fullName>
    </submittedName>
</protein>
<feature type="region of interest" description="Disordered" evidence="1">
    <location>
        <begin position="203"/>
        <end position="224"/>
    </location>
</feature>
<feature type="compositionally biased region" description="Basic and acidic residues" evidence="1">
    <location>
        <begin position="203"/>
        <end position="217"/>
    </location>
</feature>
<keyword evidence="3" id="KW-1185">Reference proteome</keyword>